<feature type="transmembrane region" description="Helical" evidence="1">
    <location>
        <begin position="6"/>
        <end position="27"/>
    </location>
</feature>
<evidence type="ECO:0000313" key="2">
    <source>
        <dbReference type="EMBL" id="EAR27832.1"/>
    </source>
</evidence>
<evidence type="ECO:0000313" key="3">
    <source>
        <dbReference type="Proteomes" id="UP000006201"/>
    </source>
</evidence>
<evidence type="ECO:0000256" key="1">
    <source>
        <dbReference type="SAM" id="Phobius"/>
    </source>
</evidence>
<proteinExistence type="predicted"/>
<keyword evidence="1" id="KW-0472">Membrane</keyword>
<dbReference type="HOGENOM" id="CLU_3347562_0_0_6"/>
<dbReference type="EMBL" id="AAOH01000005">
    <property type="protein sequence ID" value="EAR27832.1"/>
    <property type="molecule type" value="Genomic_DNA"/>
</dbReference>
<organism evidence="2 3">
    <name type="scientific">Pseudoalteromonas tunicata D2</name>
    <dbReference type="NCBI Taxonomy" id="87626"/>
    <lineage>
        <taxon>Bacteria</taxon>
        <taxon>Pseudomonadati</taxon>
        <taxon>Pseudomonadota</taxon>
        <taxon>Gammaproteobacteria</taxon>
        <taxon>Alteromonadales</taxon>
        <taxon>Pseudoalteromonadaceae</taxon>
        <taxon>Pseudoalteromonas</taxon>
    </lineage>
</organism>
<keyword evidence="1" id="KW-0812">Transmembrane</keyword>
<keyword evidence="3" id="KW-1185">Reference proteome</keyword>
<dbReference type="AlphaFoldDB" id="A4CBU5"/>
<dbReference type="Proteomes" id="UP000006201">
    <property type="component" value="Unassembled WGS sequence"/>
</dbReference>
<sequence length="37" mass="4380">MNHLLVVYTVPSYTVVYTVVKFKLFLLKNEQKNDTSF</sequence>
<keyword evidence="1" id="KW-1133">Transmembrane helix</keyword>
<protein>
    <submittedName>
        <fullName evidence="2">Uncharacterized protein</fullName>
    </submittedName>
</protein>
<reference evidence="2 3" key="1">
    <citation type="submission" date="2006-02" db="EMBL/GenBank/DDBJ databases">
        <authorList>
            <person name="Moran M.A."/>
            <person name="Kjelleberg S."/>
            <person name="Egan S."/>
            <person name="Saunders N."/>
            <person name="Thomas T."/>
            <person name="Ferriera S."/>
            <person name="Johnson J."/>
            <person name="Kravitz S."/>
            <person name="Halpern A."/>
            <person name="Remington K."/>
            <person name="Beeson K."/>
            <person name="Tran B."/>
            <person name="Rogers Y.-H."/>
            <person name="Friedman R."/>
            <person name="Venter J.C."/>
        </authorList>
    </citation>
    <scope>NUCLEOTIDE SEQUENCE [LARGE SCALE GENOMIC DNA]</scope>
    <source>
        <strain evidence="2 3">D2</strain>
    </source>
</reference>
<name>A4CBU5_9GAMM</name>
<comment type="caution">
    <text evidence="2">The sequence shown here is derived from an EMBL/GenBank/DDBJ whole genome shotgun (WGS) entry which is preliminary data.</text>
</comment>
<accession>A4CBU5</accession>
<gene>
    <name evidence="2" type="ORF">PTD2_18460</name>
</gene>